<dbReference type="Gene3D" id="1.25.10.10">
    <property type="entry name" value="Leucine-rich Repeat Variant"/>
    <property type="match status" value="1"/>
</dbReference>
<dbReference type="InterPro" id="IPR011989">
    <property type="entry name" value="ARM-like"/>
</dbReference>
<dbReference type="AlphaFoldDB" id="A0A183H5T6"/>
<accession>A0A183H5T6</accession>
<dbReference type="GO" id="GO:0045176">
    <property type="term" value="P:apical protein localization"/>
    <property type="evidence" value="ECO:0007669"/>
    <property type="project" value="TreeGrafter"/>
</dbReference>
<dbReference type="Pfam" id="PF19427">
    <property type="entry name" value="Insc_C"/>
    <property type="match status" value="1"/>
</dbReference>
<dbReference type="GO" id="GO:0000132">
    <property type="term" value="P:establishment of mitotic spindle orientation"/>
    <property type="evidence" value="ECO:0007669"/>
    <property type="project" value="TreeGrafter"/>
</dbReference>
<dbReference type="SUPFAM" id="SSF48371">
    <property type="entry name" value="ARM repeat"/>
    <property type="match status" value="1"/>
</dbReference>
<reference evidence="2" key="1">
    <citation type="submission" date="2016-06" db="UniProtKB">
        <authorList>
            <consortium name="WormBaseParasite"/>
        </authorList>
    </citation>
    <scope>IDENTIFICATION</scope>
</reference>
<protein>
    <submittedName>
        <fullName evidence="2">Insc_C domain-containing protein</fullName>
    </submittedName>
</protein>
<dbReference type="InterPro" id="IPR045789">
    <property type="entry name" value="Insc_C"/>
</dbReference>
<dbReference type="GO" id="GO:0045179">
    <property type="term" value="C:apical cortex"/>
    <property type="evidence" value="ECO:0007669"/>
    <property type="project" value="TreeGrafter"/>
</dbReference>
<dbReference type="GO" id="GO:0008093">
    <property type="term" value="F:cytoskeletal anchor activity"/>
    <property type="evidence" value="ECO:0007669"/>
    <property type="project" value="TreeGrafter"/>
</dbReference>
<dbReference type="STRING" id="387005.A0A183H5T6"/>
<name>A0A183H5T6_9BILA</name>
<feature type="domain" description="Protein inscuteable homologue C-terminal" evidence="1">
    <location>
        <begin position="62"/>
        <end position="296"/>
    </location>
</feature>
<evidence type="ECO:0000259" key="1">
    <source>
        <dbReference type="Pfam" id="PF19427"/>
    </source>
</evidence>
<dbReference type="InterPro" id="IPR016024">
    <property type="entry name" value="ARM-type_fold"/>
</dbReference>
<dbReference type="PANTHER" id="PTHR21386:SF0">
    <property type="entry name" value="PROTEIN INSCUTEABLE HOMOLOG"/>
    <property type="match status" value="1"/>
</dbReference>
<dbReference type="PANTHER" id="PTHR21386">
    <property type="entry name" value="INSCUTEABLE"/>
    <property type="match status" value="1"/>
</dbReference>
<dbReference type="WBParaSite" id="OFLC_0000284601-mRNA-1">
    <property type="protein sequence ID" value="OFLC_0000284601-mRNA-1"/>
    <property type="gene ID" value="OFLC_0000284601"/>
</dbReference>
<organism evidence="2">
    <name type="scientific">Onchocerca flexuosa</name>
    <dbReference type="NCBI Taxonomy" id="387005"/>
    <lineage>
        <taxon>Eukaryota</taxon>
        <taxon>Metazoa</taxon>
        <taxon>Ecdysozoa</taxon>
        <taxon>Nematoda</taxon>
        <taxon>Chromadorea</taxon>
        <taxon>Rhabditida</taxon>
        <taxon>Spirurina</taxon>
        <taxon>Spiruromorpha</taxon>
        <taxon>Filarioidea</taxon>
        <taxon>Onchocercidae</taxon>
        <taxon>Onchocerca</taxon>
    </lineage>
</organism>
<dbReference type="GO" id="GO:0008356">
    <property type="term" value="P:asymmetric cell division"/>
    <property type="evidence" value="ECO:0007669"/>
    <property type="project" value="InterPro"/>
</dbReference>
<evidence type="ECO:0000313" key="2">
    <source>
        <dbReference type="WBParaSite" id="OFLC_0000284601-mRNA-1"/>
    </source>
</evidence>
<sequence>LKSFLSKDVETVHRIIFELESEQHCSERLAAFDFLIVLLRKIIHEILIIFATIISSYLAECTNQDRLLVIALEHLIHLMLFGDEICHLIIQHGGLDSLLYFCEVSSITNGTLRLLLRCLAILCGNYQGALKLLTLNKFDLIIQLLLTSSIACSAEAAGILTQLTSPDQNYVRLGNMMPRIVIRILEIVDKSKLAESLLLALAALANITVQETGTIEILYEQNAIKRIVQAYKRPKCHNVFIQEQLLTVFISLANGAYIEALISQGGIDLLLSLLATSNPTYANYCMRTQIRATQCLRTIANHGIGLKAIHEMNGYRMILEVIQDNDAPLAAKSNLWWIMEQLEKKYHFESAV</sequence>
<dbReference type="GO" id="GO:0009786">
    <property type="term" value="P:regulation of asymmetric cell division"/>
    <property type="evidence" value="ECO:0007669"/>
    <property type="project" value="TreeGrafter"/>
</dbReference>
<dbReference type="InterPro" id="IPR039921">
    <property type="entry name" value="Inscuteable"/>
</dbReference>
<proteinExistence type="predicted"/>